<dbReference type="PANTHER" id="PTHR45625">
    <property type="entry name" value="PEPTIDYL-PROLYL CIS-TRANS ISOMERASE-RELATED"/>
    <property type="match status" value="1"/>
</dbReference>
<feature type="transmembrane region" description="Helical" evidence="3">
    <location>
        <begin position="35"/>
        <end position="56"/>
    </location>
</feature>
<comment type="function">
    <text evidence="1">PPIases accelerate the folding of proteins. It catalyzes the cis-trans isomerization of proline imidic peptide bonds in oligopeptides.</text>
</comment>
<protein>
    <submittedName>
        <fullName evidence="5">Peptidylprolyl isomerase</fullName>
        <ecNumber evidence="5">5.2.1.8</ecNumber>
    </submittedName>
</protein>
<dbReference type="Proteomes" id="UP001224412">
    <property type="component" value="Unassembled WGS sequence"/>
</dbReference>
<organism evidence="5 6">
    <name type="scientific">Corynebacterium pseudodiphtheriticum</name>
    <dbReference type="NCBI Taxonomy" id="37637"/>
    <lineage>
        <taxon>Bacteria</taxon>
        <taxon>Bacillati</taxon>
        <taxon>Actinomycetota</taxon>
        <taxon>Actinomycetes</taxon>
        <taxon>Mycobacteriales</taxon>
        <taxon>Corynebacteriaceae</taxon>
        <taxon>Corynebacterium</taxon>
    </lineage>
</organism>
<feature type="compositionally biased region" description="Basic and acidic residues" evidence="2">
    <location>
        <begin position="18"/>
        <end position="30"/>
    </location>
</feature>
<name>A0AAP4BUS5_9CORY</name>
<accession>A0AAP4BUS5</accession>
<gene>
    <name evidence="5" type="ORF">QPX42_06445</name>
</gene>
<dbReference type="EC" id="5.2.1.8" evidence="5"/>
<evidence type="ECO:0000313" key="5">
    <source>
        <dbReference type="EMBL" id="MDK4307176.1"/>
    </source>
</evidence>
<evidence type="ECO:0000259" key="4">
    <source>
        <dbReference type="PROSITE" id="PS50072"/>
    </source>
</evidence>
<dbReference type="Pfam" id="PF00160">
    <property type="entry name" value="Pro_isomerase"/>
    <property type="match status" value="1"/>
</dbReference>
<evidence type="ECO:0000256" key="2">
    <source>
        <dbReference type="SAM" id="MobiDB-lite"/>
    </source>
</evidence>
<dbReference type="SUPFAM" id="SSF50891">
    <property type="entry name" value="Cyclophilin-like"/>
    <property type="match status" value="1"/>
</dbReference>
<dbReference type="InterPro" id="IPR002130">
    <property type="entry name" value="Cyclophilin-type_PPIase_dom"/>
</dbReference>
<dbReference type="RefSeq" id="WP_284575382.1">
    <property type="nucleotide sequence ID" value="NZ_JASNUC010000010.1"/>
</dbReference>
<sequence length="290" mass="31024">MEKKQQNNQQRGAESLDELDKALKSRERKEKSRPLGIAAIAALAIVVLVGGIWLLATRDGDEADLTAEEENTTPEAPDVEPLALERSEKLPQTVTCTYEKRDAENGASDVDIPETDEVSARGHVNVTLETSQGEIGMELDREVAPCTVNAIEHLTSAGYYDDTVCHRLTTSGIHVLQCGDPTGQGSGGPGFQFANEYPTDELGDEAASTQVVYPRGSIAMANAGAGTNGSQFFLNYKDSPLQANYTYFGQINDEGLKTLDAIAQAGTEDGSGDGTPSEEVRIKKAVVQES</sequence>
<evidence type="ECO:0000313" key="6">
    <source>
        <dbReference type="Proteomes" id="UP001224412"/>
    </source>
</evidence>
<comment type="caution">
    <text evidence="5">The sequence shown here is derived from an EMBL/GenBank/DDBJ whole genome shotgun (WGS) entry which is preliminary data.</text>
</comment>
<dbReference type="Gene3D" id="2.40.100.10">
    <property type="entry name" value="Cyclophilin-like"/>
    <property type="match status" value="1"/>
</dbReference>
<feature type="compositionally biased region" description="Polar residues" evidence="2">
    <location>
        <begin position="1"/>
        <end position="12"/>
    </location>
</feature>
<evidence type="ECO:0000256" key="1">
    <source>
        <dbReference type="ARBA" id="ARBA00002388"/>
    </source>
</evidence>
<proteinExistence type="predicted"/>
<reference evidence="5" key="1">
    <citation type="submission" date="2023-05" db="EMBL/GenBank/DDBJ databases">
        <title>Metabolic capabilities are highly conserved among human nasal-associated Corynebacterium species in pangenomic analyses.</title>
        <authorList>
            <person name="Tran T.H."/>
            <person name="Roberts A.Q."/>
            <person name="Escapa I.F."/>
            <person name="Gao W."/>
            <person name="Conlan S."/>
            <person name="Kong H."/>
            <person name="Segre J.A."/>
            <person name="Kelly M.S."/>
            <person name="Lemon K.P."/>
        </authorList>
    </citation>
    <scope>NUCLEOTIDE SEQUENCE</scope>
    <source>
        <strain evidence="5">KPL2773</strain>
    </source>
</reference>
<dbReference type="InterPro" id="IPR044666">
    <property type="entry name" value="Cyclophilin_A-like"/>
</dbReference>
<dbReference type="EMBL" id="JASNVH010000009">
    <property type="protein sequence ID" value="MDK4307176.1"/>
    <property type="molecule type" value="Genomic_DNA"/>
</dbReference>
<evidence type="ECO:0000256" key="3">
    <source>
        <dbReference type="SAM" id="Phobius"/>
    </source>
</evidence>
<dbReference type="PANTHER" id="PTHR45625:SF3">
    <property type="entry name" value="PEPTIDYL-PROLYL CIS-TRANS ISOMERASE B-RELATED"/>
    <property type="match status" value="1"/>
</dbReference>
<keyword evidence="3" id="KW-1133">Transmembrane helix</keyword>
<dbReference type="InterPro" id="IPR029000">
    <property type="entry name" value="Cyclophilin-like_dom_sf"/>
</dbReference>
<feature type="domain" description="PPIase cyclophilin-type" evidence="4">
    <location>
        <begin position="129"/>
        <end position="287"/>
    </location>
</feature>
<dbReference type="CDD" id="cd00317">
    <property type="entry name" value="cyclophilin"/>
    <property type="match status" value="1"/>
</dbReference>
<keyword evidence="3" id="KW-0472">Membrane</keyword>
<feature type="region of interest" description="Disordered" evidence="2">
    <location>
        <begin position="1"/>
        <end position="30"/>
    </location>
</feature>
<dbReference type="GO" id="GO:0003755">
    <property type="term" value="F:peptidyl-prolyl cis-trans isomerase activity"/>
    <property type="evidence" value="ECO:0007669"/>
    <property type="project" value="UniProtKB-EC"/>
</dbReference>
<dbReference type="PROSITE" id="PS50072">
    <property type="entry name" value="CSA_PPIASE_2"/>
    <property type="match status" value="1"/>
</dbReference>
<dbReference type="AlphaFoldDB" id="A0AAP4BUS5"/>
<feature type="region of interest" description="Disordered" evidence="2">
    <location>
        <begin position="265"/>
        <end position="290"/>
    </location>
</feature>
<keyword evidence="5" id="KW-0413">Isomerase</keyword>
<keyword evidence="3" id="KW-0812">Transmembrane</keyword>